<proteinExistence type="predicted"/>
<reference evidence="2 3" key="1">
    <citation type="submission" date="2018-10" db="EMBL/GenBank/DDBJ databases">
        <title>Isolation from cow dung.</title>
        <authorList>
            <person name="Ling L."/>
        </authorList>
    </citation>
    <scope>NUCLEOTIDE SEQUENCE [LARGE SCALE GENOMIC DNA]</scope>
    <source>
        <strain evidence="2 3">NEAU-LL90</strain>
    </source>
</reference>
<organism evidence="2 3">
    <name type="scientific">Nocardia stercoris</name>
    <dbReference type="NCBI Taxonomy" id="2483361"/>
    <lineage>
        <taxon>Bacteria</taxon>
        <taxon>Bacillati</taxon>
        <taxon>Actinomycetota</taxon>
        <taxon>Actinomycetes</taxon>
        <taxon>Mycobacteriales</taxon>
        <taxon>Nocardiaceae</taxon>
        <taxon>Nocardia</taxon>
    </lineage>
</organism>
<gene>
    <name evidence="2" type="ORF">EBN03_28035</name>
</gene>
<evidence type="ECO:0000259" key="1">
    <source>
        <dbReference type="Pfam" id="PF06259"/>
    </source>
</evidence>
<dbReference type="Proteomes" id="UP000279275">
    <property type="component" value="Unassembled WGS sequence"/>
</dbReference>
<dbReference type="InterPro" id="IPR029058">
    <property type="entry name" value="AB_hydrolase_fold"/>
</dbReference>
<feature type="domain" description="DUF1023" evidence="1">
    <location>
        <begin position="221"/>
        <end position="357"/>
    </location>
</feature>
<dbReference type="SUPFAM" id="SSF53474">
    <property type="entry name" value="alpha/beta-Hydrolases"/>
    <property type="match status" value="1"/>
</dbReference>
<protein>
    <recommendedName>
        <fullName evidence="1">DUF1023 domain-containing protein</fullName>
    </recommendedName>
</protein>
<evidence type="ECO:0000313" key="2">
    <source>
        <dbReference type="EMBL" id="RMI28987.1"/>
    </source>
</evidence>
<comment type="caution">
    <text evidence="2">The sequence shown here is derived from an EMBL/GenBank/DDBJ whole genome shotgun (WGS) entry which is preliminary data.</text>
</comment>
<dbReference type="Pfam" id="PF06259">
    <property type="entry name" value="Abhydrolase_8"/>
    <property type="match status" value="1"/>
</dbReference>
<keyword evidence="3" id="KW-1185">Reference proteome</keyword>
<sequence length="417" mass="45799">MQMSALDPEENALNFLSLPMHRGILQANVIARRLESIIREAGEGVAEKLYRGISESVRRGEYEFLTSDREVSRIIGEAERSAESSLSRNPGIGIPEDPAELREFWSGLSKKDKGDLFRADPFIGNRNGIPRLERDIYNRSTLQTLWDRAQASGDFSQARTYDEMTKLLYTSERGHPSFYLSYLDREGRFAIDLDDLDSADHAVVLLKPAARFPIDYAEDTMRQLRQTALRIDPKARTGVTFFGAYDNPHSMVQSMFPRYAEDGAAMARDFHKGLEITHEGPPAHTTTIGHSYGGVLAGHAAGHGATLNTDDMVFIGSWGTGVRNVGELSLSGVAPENIGEHVFATMAPSDSVQLMPKTHGPSPVDPSFGATVFGSSSTPGEYRWNPQDHSSEHYLDSGNPASRNIGLIITGNGALVK</sequence>
<dbReference type="EMBL" id="RFFH01000017">
    <property type="protein sequence ID" value="RMI28987.1"/>
    <property type="molecule type" value="Genomic_DNA"/>
</dbReference>
<accession>A0A3M2KTL3</accession>
<dbReference type="AlphaFoldDB" id="A0A3M2KTL3"/>
<name>A0A3M2KTL3_9NOCA</name>
<dbReference type="InterPro" id="IPR010427">
    <property type="entry name" value="DUF1023"/>
</dbReference>
<evidence type="ECO:0000313" key="3">
    <source>
        <dbReference type="Proteomes" id="UP000279275"/>
    </source>
</evidence>